<feature type="region of interest" description="Disordered" evidence="1">
    <location>
        <begin position="17"/>
        <end position="104"/>
    </location>
</feature>
<sequence>MNLFQQLLMRRLCSEAPAEGGDGGGGGPAATANSSAAPAGDAANPAGTPAEGGAAATDVADKPAIEAVAKTEAELAAEKEATEKANKEKKESGAPEKYEFKAPTEGQDIDAEALATFEPVARELGLSQEQAQKLVDIYGKDIVPKLEQKQAEAWQKQTEQWGNDVRADKEIGGDKLTANIGMAQKALDQFGTPELRTYLEQTGLGNHPDLVRCFMKVGKSMGEDSMVMSGNGGQRSAAEVLYGNK</sequence>
<feature type="compositionally biased region" description="Low complexity" evidence="1">
    <location>
        <begin position="29"/>
        <end position="57"/>
    </location>
</feature>
<dbReference type="Proteomes" id="UP000712947">
    <property type="component" value="Unassembled WGS sequence"/>
</dbReference>
<evidence type="ECO:0000256" key="1">
    <source>
        <dbReference type="SAM" id="MobiDB-lite"/>
    </source>
</evidence>
<dbReference type="RefSeq" id="WP_167311748.1">
    <property type="nucleotide sequence ID" value="NZ_CAWPGR010000006.1"/>
</dbReference>
<feature type="compositionally biased region" description="Basic and acidic residues" evidence="1">
    <location>
        <begin position="59"/>
        <end position="102"/>
    </location>
</feature>
<feature type="region of interest" description="Disordered" evidence="1">
    <location>
        <begin position="225"/>
        <end position="245"/>
    </location>
</feature>
<name>A0AA44CMJ0_YERMO</name>
<reference evidence="2" key="1">
    <citation type="submission" date="2020-03" db="EMBL/GenBank/DDBJ databases">
        <authorList>
            <person name="Kislichkina A."/>
            <person name="Dentovskaya S."/>
            <person name="Shaikhutdinov R."/>
            <person name="Ivanov S."/>
            <person name="Sizova A."/>
            <person name="Solomentsev V."/>
            <person name="Bogun A."/>
        </authorList>
    </citation>
    <scope>NUCLEOTIDE SEQUENCE</scope>
    <source>
        <strain evidence="2">SCPM-O-B-7610</strain>
    </source>
</reference>
<protein>
    <submittedName>
        <fullName evidence="2">Peptidase</fullName>
    </submittedName>
</protein>
<dbReference type="AlphaFoldDB" id="A0AA44CMJ0"/>
<gene>
    <name evidence="2" type="ORF">HB991_13540</name>
</gene>
<organism evidence="2 3">
    <name type="scientific">Yersinia mollaretii</name>
    <dbReference type="NCBI Taxonomy" id="33060"/>
    <lineage>
        <taxon>Bacteria</taxon>
        <taxon>Pseudomonadati</taxon>
        <taxon>Pseudomonadota</taxon>
        <taxon>Gammaproteobacteria</taxon>
        <taxon>Enterobacterales</taxon>
        <taxon>Yersiniaceae</taxon>
        <taxon>Yersinia</taxon>
    </lineage>
</organism>
<proteinExistence type="predicted"/>
<comment type="caution">
    <text evidence="2">The sequence shown here is derived from an EMBL/GenBank/DDBJ whole genome shotgun (WGS) entry which is preliminary data.</text>
</comment>
<accession>A0AA44CMJ0</accession>
<evidence type="ECO:0000313" key="3">
    <source>
        <dbReference type="Proteomes" id="UP000712947"/>
    </source>
</evidence>
<dbReference type="EMBL" id="JAASAI010000014">
    <property type="protein sequence ID" value="NIL23527.1"/>
    <property type="molecule type" value="Genomic_DNA"/>
</dbReference>
<evidence type="ECO:0000313" key="2">
    <source>
        <dbReference type="EMBL" id="NIL23527.1"/>
    </source>
</evidence>